<dbReference type="Proteomes" id="UP000279446">
    <property type="component" value="Unassembled WGS sequence"/>
</dbReference>
<organism evidence="1 2">
    <name type="scientific">Paenibacillus anaericanus</name>
    <dbReference type="NCBI Taxonomy" id="170367"/>
    <lineage>
        <taxon>Bacteria</taxon>
        <taxon>Bacillati</taxon>
        <taxon>Bacillota</taxon>
        <taxon>Bacilli</taxon>
        <taxon>Bacillales</taxon>
        <taxon>Paenibacillaceae</taxon>
        <taxon>Paenibacillus</taxon>
    </lineage>
</organism>
<evidence type="ECO:0008006" key="3">
    <source>
        <dbReference type="Google" id="ProtNLM"/>
    </source>
</evidence>
<reference evidence="1 2" key="1">
    <citation type="submission" date="2018-12" db="EMBL/GenBank/DDBJ databases">
        <authorList>
            <person name="Sun L."/>
            <person name="Chen Z."/>
        </authorList>
    </citation>
    <scope>NUCLEOTIDE SEQUENCE [LARGE SCALE GENOMIC DNA]</scope>
    <source>
        <strain evidence="1 2">DSM 15890</strain>
    </source>
</reference>
<evidence type="ECO:0000313" key="1">
    <source>
        <dbReference type="EMBL" id="RUT48563.1"/>
    </source>
</evidence>
<protein>
    <recommendedName>
        <fullName evidence="3">dATP/dGTP diphosphohydrolase N-terminal domain-containing protein</fullName>
    </recommendedName>
</protein>
<dbReference type="OrthoDB" id="2663315at2"/>
<dbReference type="AlphaFoldDB" id="A0A433YFE4"/>
<comment type="caution">
    <text evidence="1">The sequence shown here is derived from an EMBL/GenBank/DDBJ whole genome shotgun (WGS) entry which is preliminary data.</text>
</comment>
<accession>A0A433YFE4</accession>
<evidence type="ECO:0000313" key="2">
    <source>
        <dbReference type="Proteomes" id="UP000279446"/>
    </source>
</evidence>
<dbReference type="EMBL" id="RZNY01000001">
    <property type="protein sequence ID" value="RUT48563.1"/>
    <property type="molecule type" value="Genomic_DNA"/>
</dbReference>
<keyword evidence="2" id="KW-1185">Reference proteome</keyword>
<sequence>MSDIILRPEVYGFAKTMEEQLRANENKGGWSNCTNQFLSRQLDKNIAKLYKCTSHEEFRRRCANIANFAMMLADNDMREENETWGKIPDGS</sequence>
<proteinExistence type="predicted"/>
<dbReference type="RefSeq" id="WP_127190157.1">
    <property type="nucleotide sequence ID" value="NZ_RZNY01000001.1"/>
</dbReference>
<gene>
    <name evidence="1" type="ORF">EJP82_01060</name>
</gene>
<name>A0A433YFE4_9BACL</name>